<name>A0AAD3P0U8_9RHOB</name>
<sequence>MDKWSHTLVSNSEWSELVAIYMHSDRHRLWYDSGHADGRQEALKDVSQIISATSEMVSEGEARNILKSLASIITLLALDAKSDLNILS</sequence>
<comment type="caution">
    <text evidence="1">The sequence shown here is derived from an EMBL/GenBank/DDBJ whole genome shotgun (WGS) entry which is preliminary data.</text>
</comment>
<keyword evidence="2" id="KW-1185">Reference proteome</keyword>
<reference evidence="1" key="2">
    <citation type="submission" date="2023-01" db="EMBL/GenBank/DDBJ databases">
        <authorList>
            <person name="Sun Q."/>
            <person name="Evtushenko L."/>
        </authorList>
    </citation>
    <scope>NUCLEOTIDE SEQUENCE</scope>
    <source>
        <strain evidence="1">VKM B-2222</strain>
    </source>
</reference>
<protein>
    <submittedName>
        <fullName evidence="1">Uncharacterized protein</fullName>
    </submittedName>
</protein>
<gene>
    <name evidence="1" type="ORF">GCM10017635_28990</name>
</gene>
<evidence type="ECO:0000313" key="1">
    <source>
        <dbReference type="EMBL" id="GLK65424.1"/>
    </source>
</evidence>
<dbReference type="EMBL" id="BSFH01000087">
    <property type="protein sequence ID" value="GLK65424.1"/>
    <property type="molecule type" value="Genomic_DNA"/>
</dbReference>
<reference evidence="1" key="1">
    <citation type="journal article" date="2014" name="Int. J. Syst. Evol. Microbiol.">
        <title>Complete genome sequence of Corynebacterium casei LMG S-19264T (=DSM 44701T), isolated from a smear-ripened cheese.</title>
        <authorList>
            <consortium name="US DOE Joint Genome Institute (JGI-PGF)"/>
            <person name="Walter F."/>
            <person name="Albersmeier A."/>
            <person name="Kalinowski J."/>
            <person name="Ruckert C."/>
        </authorList>
    </citation>
    <scope>NUCLEOTIDE SEQUENCE</scope>
    <source>
        <strain evidence="1">VKM B-2222</strain>
    </source>
</reference>
<proteinExistence type="predicted"/>
<dbReference type="AlphaFoldDB" id="A0AAD3P0U8"/>
<evidence type="ECO:0000313" key="2">
    <source>
        <dbReference type="Proteomes" id="UP001143349"/>
    </source>
</evidence>
<organism evidence="1 2">
    <name type="scientific">Paracoccus kondratievae</name>
    <dbReference type="NCBI Taxonomy" id="135740"/>
    <lineage>
        <taxon>Bacteria</taxon>
        <taxon>Pseudomonadati</taxon>
        <taxon>Pseudomonadota</taxon>
        <taxon>Alphaproteobacteria</taxon>
        <taxon>Rhodobacterales</taxon>
        <taxon>Paracoccaceae</taxon>
        <taxon>Paracoccus</taxon>
    </lineage>
</organism>
<accession>A0AAD3P0U8</accession>
<dbReference type="Proteomes" id="UP001143349">
    <property type="component" value="Unassembled WGS sequence"/>
</dbReference>